<name>A0AA41WPV3_9RALS</name>
<reference evidence="3" key="1">
    <citation type="journal article" date="2023" name="Front. Microbiol.">
        <title>Ralstonia chuxiongensis sp. nov., Ralstonia mojiangensis sp. nov., and Ralstonia soli sp. nov., isolated from tobacco fields, are three novel species in the family Burkholderiaceae.</title>
        <authorList>
            <person name="Lu C.H."/>
            <person name="Zhang Y.Y."/>
            <person name="Jiang N."/>
            <person name="Chen W."/>
            <person name="Shao X."/>
            <person name="Zhao Z.M."/>
            <person name="Lu W.L."/>
            <person name="Hu X."/>
            <person name="Xi Y.X."/>
            <person name="Zou S.Y."/>
            <person name="Wei Q.J."/>
            <person name="Lin Z.L."/>
            <person name="Gong L."/>
            <person name="Gai X.T."/>
            <person name="Zhang L.Q."/>
            <person name="Li J.Y."/>
            <person name="Jin Y."/>
            <person name="Xia Z.Y."/>
        </authorList>
    </citation>
    <scope>NUCLEOTIDE SEQUENCE [LARGE SCALE GENOMIC DNA]</scope>
    <source>
        <strain evidence="3">21YRMH01-3</strain>
    </source>
</reference>
<evidence type="ECO:0000313" key="3">
    <source>
        <dbReference type="Proteomes" id="UP001162793"/>
    </source>
</evidence>
<protein>
    <recommendedName>
        <fullName evidence="4">Lipoprotein</fullName>
    </recommendedName>
</protein>
<proteinExistence type="predicted"/>
<feature type="chain" id="PRO_5041359595" description="Lipoprotein" evidence="1">
    <location>
        <begin position="25"/>
        <end position="89"/>
    </location>
</feature>
<sequence>MQALRIAALSALTAVAGCATPANNEEPVAWRMDREEHAARVRVFECRAAVARGDRSDCKPEIAALAKVEAARRYTTYSDVGNIGAMHIE</sequence>
<dbReference type="Proteomes" id="UP001162793">
    <property type="component" value="Unassembled WGS sequence"/>
</dbReference>
<evidence type="ECO:0000256" key="1">
    <source>
        <dbReference type="SAM" id="SignalP"/>
    </source>
</evidence>
<keyword evidence="1" id="KW-0732">Signal</keyword>
<dbReference type="EMBL" id="JAMYWC010000003">
    <property type="protein sequence ID" value="MCP1173043.1"/>
    <property type="molecule type" value="Genomic_DNA"/>
</dbReference>
<comment type="caution">
    <text evidence="2">The sequence shown here is derived from an EMBL/GenBank/DDBJ whole genome shotgun (WGS) entry which is preliminary data.</text>
</comment>
<accession>A0AA41WPV3</accession>
<evidence type="ECO:0008006" key="4">
    <source>
        <dbReference type="Google" id="ProtNLM"/>
    </source>
</evidence>
<evidence type="ECO:0000313" key="2">
    <source>
        <dbReference type="EMBL" id="MCP1173043.1"/>
    </source>
</evidence>
<keyword evidence="3" id="KW-1185">Reference proteome</keyword>
<feature type="signal peptide" evidence="1">
    <location>
        <begin position="1"/>
        <end position="24"/>
    </location>
</feature>
<gene>
    <name evidence="2" type="ORF">NKG59_11810</name>
</gene>
<dbReference type="AlphaFoldDB" id="A0AA41WPV3"/>
<dbReference type="PROSITE" id="PS51257">
    <property type="entry name" value="PROKAR_LIPOPROTEIN"/>
    <property type="match status" value="1"/>
</dbReference>
<organism evidence="2 3">
    <name type="scientific">Ralstonia chuxiongensis</name>
    <dbReference type="NCBI Taxonomy" id="2957504"/>
    <lineage>
        <taxon>Bacteria</taxon>
        <taxon>Pseudomonadati</taxon>
        <taxon>Pseudomonadota</taxon>
        <taxon>Betaproteobacteria</taxon>
        <taxon>Burkholderiales</taxon>
        <taxon>Burkholderiaceae</taxon>
        <taxon>Ralstonia</taxon>
    </lineage>
</organism>
<dbReference type="RefSeq" id="WP_253536945.1">
    <property type="nucleotide sequence ID" value="NZ_JAMYWC010000003.1"/>
</dbReference>